<evidence type="ECO:0000256" key="12">
    <source>
        <dbReference type="SAM" id="Phobius"/>
    </source>
</evidence>
<proteinExistence type="predicted"/>
<dbReference type="PRINTS" id="PR01177">
    <property type="entry name" value="GABAB1RECPTR"/>
</dbReference>
<comment type="subcellular location">
    <subcellularLocation>
        <location evidence="1">Cell membrane</location>
        <topology evidence="1">Multi-pass membrane protein</topology>
    </subcellularLocation>
</comment>
<organism evidence="15 16">
    <name type="scientific">Acropora cervicornis</name>
    <name type="common">Staghorn coral</name>
    <dbReference type="NCBI Taxonomy" id="6130"/>
    <lineage>
        <taxon>Eukaryota</taxon>
        <taxon>Metazoa</taxon>
        <taxon>Cnidaria</taxon>
        <taxon>Anthozoa</taxon>
        <taxon>Hexacorallia</taxon>
        <taxon>Scleractinia</taxon>
        <taxon>Astrocoeniina</taxon>
        <taxon>Acroporidae</taxon>
        <taxon>Acropora</taxon>
    </lineage>
</organism>
<keyword evidence="5 12" id="KW-1133">Transmembrane helix</keyword>
<keyword evidence="4 13" id="KW-0732">Signal</keyword>
<accession>A0AAD9QVQ4</accession>
<evidence type="ECO:0000256" key="1">
    <source>
        <dbReference type="ARBA" id="ARBA00004651"/>
    </source>
</evidence>
<dbReference type="InterPro" id="IPR028082">
    <property type="entry name" value="Peripla_BP_I"/>
</dbReference>
<evidence type="ECO:0000256" key="9">
    <source>
        <dbReference type="ARBA" id="ARBA00023180"/>
    </source>
</evidence>
<dbReference type="PANTHER" id="PTHR10519">
    <property type="entry name" value="GABA-B RECEPTOR"/>
    <property type="match status" value="1"/>
</dbReference>
<name>A0AAD9QVQ4_ACRCE</name>
<keyword evidence="10" id="KW-0807">Transducer</keyword>
<feature type="domain" description="G-protein coupled receptors family 3 profile" evidence="14">
    <location>
        <begin position="451"/>
        <end position="713"/>
    </location>
</feature>
<dbReference type="FunFam" id="3.40.50.2300:FF:000063">
    <property type="entry name" value="Gamma-aminobutyric acid type B receptor subunit"/>
    <property type="match status" value="1"/>
</dbReference>
<evidence type="ECO:0000256" key="6">
    <source>
        <dbReference type="ARBA" id="ARBA00023040"/>
    </source>
</evidence>
<keyword evidence="16" id="KW-1185">Reference proteome</keyword>
<keyword evidence="8 15" id="KW-0675">Receptor</keyword>
<dbReference type="PROSITE" id="PS00981">
    <property type="entry name" value="G_PROTEIN_RECEP_F3_3"/>
    <property type="match status" value="1"/>
</dbReference>
<reference evidence="15" key="1">
    <citation type="journal article" date="2023" name="G3 (Bethesda)">
        <title>Whole genome assembly and annotation of the endangered Caribbean coral Acropora cervicornis.</title>
        <authorList>
            <person name="Selwyn J.D."/>
            <person name="Vollmer S.V."/>
        </authorList>
    </citation>
    <scope>NUCLEOTIDE SEQUENCE</scope>
    <source>
        <strain evidence="15">K2</strain>
    </source>
</reference>
<dbReference type="Gene3D" id="3.40.50.2300">
    <property type="match status" value="2"/>
</dbReference>
<gene>
    <name evidence="15" type="ORF">P5673_007257</name>
</gene>
<feature type="transmembrane region" description="Helical" evidence="12">
    <location>
        <begin position="526"/>
        <end position="545"/>
    </location>
</feature>
<dbReference type="PANTHER" id="PTHR10519:SF20">
    <property type="entry name" value="G-PROTEIN COUPLED RECEPTOR 156-RELATED"/>
    <property type="match status" value="1"/>
</dbReference>
<dbReference type="InterPro" id="IPR002455">
    <property type="entry name" value="GPCR3_GABA-B"/>
</dbReference>
<dbReference type="SUPFAM" id="SSF53822">
    <property type="entry name" value="Periplasmic binding protein-like I"/>
    <property type="match status" value="1"/>
</dbReference>
<sequence length="802" mass="90400">MFLSTRKLVAYILLLANVDQTCAKTPLYVGAMFPMTSSYKQEWTGGNGIQPAAQMAFDHVNAADVLKDYELKMIWNDTRGFQGWAEHILFQFLQNPPRKIMLLGAGYSVCSTVVAALAGLELWKIPQISYSSSSPELSDKGIYPYFYRTIPHDSSFNAPRIALLKSFNWKHVATIFQEENLFRTAVSDLHVQFANEGIKQIASEGFRDSAVVQMENLKKKDARIIIGNFLGSGARKVFCEAYRLGMYGAKFVWILLGYMEKDWWLVNDSSITCSSQQLLKALEGHLATDFLWTTHPDAKIASGKTVRDFLGEYESKVPPDLQDDHRGYAYDAVWAMALALNKTISSLTPGTEIEKIPYGDTSFADALTKSLGETNFSGVTGPVGFTRKGDRIGDTRIVQIRNGEPIHVGLYQLQTGKIIWKGYDDILWAGGSPPRDTTKKMFELLSVSLPLFIFVSVLVWCAIVIALLFLWFNVAKRHVRFIKMSSPNLNNSVLLGCMLSYLSVFLFGLDGRFISSGYEIVCAIRVWSLSLGFSLSYGAMFSKTWRVHQIFTNKKLKRKIIKDRHLFGVVFLLVIVDVVYLTVWQMVDPMRRKLLDISDQSVDSKQDVSYVRQLELCESTETYRWLGILFGYKGLLLLFGAFLAWETRNVTIAALNDSKYIGMSVYNVLFLCLIGVPVSLVTRQKPDASFAIVSTCVLVCTSITMCLVFVPKVLEMKRLLLVGEQVCRTFKANNLAAEIQSTGATVDIEKERHYMDLKRKIEAKDKEIRELRLRVASGAKEPRDIELKSAEEITPTDSKNQL</sequence>
<feature type="transmembrane region" description="Helical" evidence="12">
    <location>
        <begin position="566"/>
        <end position="587"/>
    </location>
</feature>
<keyword evidence="7 12" id="KW-0472">Membrane</keyword>
<evidence type="ECO:0000313" key="16">
    <source>
        <dbReference type="Proteomes" id="UP001249851"/>
    </source>
</evidence>
<dbReference type="CDD" id="cd06366">
    <property type="entry name" value="PBP1_GABAb_receptor"/>
    <property type="match status" value="1"/>
</dbReference>
<dbReference type="Pfam" id="PF01094">
    <property type="entry name" value="ANF_receptor"/>
    <property type="match status" value="1"/>
</dbReference>
<dbReference type="PROSITE" id="PS50259">
    <property type="entry name" value="G_PROTEIN_RECEP_F3_4"/>
    <property type="match status" value="1"/>
</dbReference>
<evidence type="ECO:0000256" key="3">
    <source>
        <dbReference type="ARBA" id="ARBA00022692"/>
    </source>
</evidence>
<keyword evidence="9" id="KW-0325">Glycoprotein</keyword>
<dbReference type="GO" id="GO:0007214">
    <property type="term" value="P:gamma-aminobutyric acid signaling pathway"/>
    <property type="evidence" value="ECO:0007669"/>
    <property type="project" value="TreeGrafter"/>
</dbReference>
<dbReference type="CDD" id="cd15047">
    <property type="entry name" value="7tmC_GABA-B-like"/>
    <property type="match status" value="1"/>
</dbReference>
<feature type="transmembrane region" description="Helical" evidence="12">
    <location>
        <begin position="625"/>
        <end position="645"/>
    </location>
</feature>
<evidence type="ECO:0000313" key="15">
    <source>
        <dbReference type="EMBL" id="KAK2568257.1"/>
    </source>
</evidence>
<dbReference type="InterPro" id="IPR017978">
    <property type="entry name" value="GPCR_3_C"/>
</dbReference>
<protein>
    <recommendedName>
        <fullName evidence="11">Gamma-aminobutyric acid type B receptor subunit 2</fullName>
    </recommendedName>
</protein>
<evidence type="ECO:0000256" key="11">
    <source>
        <dbReference type="ARBA" id="ARBA00073785"/>
    </source>
</evidence>
<dbReference type="PRINTS" id="PR01176">
    <property type="entry name" value="GABABRECEPTR"/>
</dbReference>
<evidence type="ECO:0000256" key="5">
    <source>
        <dbReference type="ARBA" id="ARBA00022989"/>
    </source>
</evidence>
<feature type="chain" id="PRO_5042078195" description="Gamma-aminobutyric acid type B receptor subunit 2" evidence="13">
    <location>
        <begin position="24"/>
        <end position="802"/>
    </location>
</feature>
<evidence type="ECO:0000256" key="10">
    <source>
        <dbReference type="ARBA" id="ARBA00023224"/>
    </source>
</evidence>
<keyword evidence="6" id="KW-0297">G-protein coupled receptor</keyword>
<feature type="transmembrane region" description="Helical" evidence="12">
    <location>
        <begin position="493"/>
        <end position="514"/>
    </location>
</feature>
<comment type="caution">
    <text evidence="15">The sequence shown here is derived from an EMBL/GenBank/DDBJ whole genome shotgun (WGS) entry which is preliminary data.</text>
</comment>
<evidence type="ECO:0000256" key="2">
    <source>
        <dbReference type="ARBA" id="ARBA00022475"/>
    </source>
</evidence>
<dbReference type="EMBL" id="JARQWQ010000012">
    <property type="protein sequence ID" value="KAK2568257.1"/>
    <property type="molecule type" value="Genomic_DNA"/>
</dbReference>
<evidence type="ECO:0000256" key="7">
    <source>
        <dbReference type="ARBA" id="ARBA00023136"/>
    </source>
</evidence>
<dbReference type="InterPro" id="IPR017979">
    <property type="entry name" value="GPCR_3_CS"/>
</dbReference>
<feature type="transmembrane region" description="Helical" evidence="12">
    <location>
        <begin position="449"/>
        <end position="472"/>
    </location>
</feature>
<reference evidence="15" key="2">
    <citation type="journal article" date="2023" name="Science">
        <title>Genomic signatures of disease resistance in endangered staghorn corals.</title>
        <authorList>
            <person name="Vollmer S.V."/>
            <person name="Selwyn J.D."/>
            <person name="Despard B.A."/>
            <person name="Roesel C.L."/>
        </authorList>
    </citation>
    <scope>NUCLEOTIDE SEQUENCE</scope>
    <source>
        <strain evidence="15">K2</strain>
    </source>
</reference>
<keyword evidence="3 12" id="KW-0812">Transmembrane</keyword>
<dbReference type="GO" id="GO:0038039">
    <property type="term" value="C:G protein-coupled receptor heterodimeric complex"/>
    <property type="evidence" value="ECO:0007669"/>
    <property type="project" value="TreeGrafter"/>
</dbReference>
<evidence type="ECO:0000256" key="4">
    <source>
        <dbReference type="ARBA" id="ARBA00022729"/>
    </source>
</evidence>
<evidence type="ECO:0000256" key="8">
    <source>
        <dbReference type="ARBA" id="ARBA00023170"/>
    </source>
</evidence>
<dbReference type="InterPro" id="IPR001828">
    <property type="entry name" value="ANF_lig-bd_rcpt"/>
</dbReference>
<feature type="signal peptide" evidence="13">
    <location>
        <begin position="1"/>
        <end position="23"/>
    </location>
</feature>
<dbReference type="AlphaFoldDB" id="A0AAD9QVQ4"/>
<dbReference type="Pfam" id="PF00003">
    <property type="entry name" value="7tm_3"/>
    <property type="match status" value="1"/>
</dbReference>
<feature type="transmembrane region" description="Helical" evidence="12">
    <location>
        <begin position="688"/>
        <end position="710"/>
    </location>
</feature>
<dbReference type="Proteomes" id="UP001249851">
    <property type="component" value="Unassembled WGS sequence"/>
</dbReference>
<feature type="transmembrane region" description="Helical" evidence="12">
    <location>
        <begin position="665"/>
        <end position="682"/>
    </location>
</feature>
<evidence type="ECO:0000256" key="13">
    <source>
        <dbReference type="SAM" id="SignalP"/>
    </source>
</evidence>
<evidence type="ECO:0000259" key="14">
    <source>
        <dbReference type="PROSITE" id="PS50259"/>
    </source>
</evidence>
<dbReference type="GO" id="GO:0004965">
    <property type="term" value="F:G protein-coupled GABA receptor activity"/>
    <property type="evidence" value="ECO:0007669"/>
    <property type="project" value="InterPro"/>
</dbReference>
<keyword evidence="2" id="KW-1003">Cell membrane</keyword>